<dbReference type="InterPro" id="IPR016024">
    <property type="entry name" value="ARM-type_fold"/>
</dbReference>
<evidence type="ECO:0000313" key="4">
    <source>
        <dbReference type="Proteomes" id="UP001189429"/>
    </source>
</evidence>
<sequence length="687" mass="76015">GGGNNNDPDAHLRLSLDEVLPRLADAATERVGSRFLLMRLGSDATGTDEVDKIFREALPASARLAGDPTAGPVFLKLLERVAGHQRVAVADRLRGEVAGLISARPGALVLRQLVEGLPEDYVARVLSELQGQIQQCIESAHGTQVVQACIQRLPPGQLDFVVEALSSSAERMVSHVYGSRVLRLLFERCPDCRASLVLGVSKVNNLGYGEPYLGYGEPYLGYVEPYLGYACPNECRRAKSQPPYLGYGDSYLGYGEPYVGYGEPNLGYGEPYLGYATLGGFAVKVLAYSEDIHRDRVSDLYVRAPAISPDTYAIISSDCSIERAWLNELLFVHPRDMSHVAYHIPSMHGFMMPLLQARVLTEVDEDYQVQHLQAVVPAALSDSIFDFLSYVRTHHYNEDHVDGGAIARPDADQRDTLRNICDRLHGTISQAAVNAIHEVYWEAPMVAMCCDVAQSPSMLNHAPAMRAMGKRVARLFKNMRYRDGNLCAGTVGQQPLGNPSERAPPLGMLYYLCKNFRAFHVLAESIAHYLQGERTVLSVACIVDIMKVHGFGRYHGQLSYTSVRFARSIVLADGRQHADSSYDWRVFRSMSFHVRRKIMKRALWDHDTAIRFRDGMRELLSQPRYNLLDLIVQLAWILLARQATVPQGLGPGCGGLLLEACSAANGSGQAVFKDMEDGSVIQRSQLI</sequence>
<organism evidence="3 4">
    <name type="scientific">Prorocentrum cordatum</name>
    <dbReference type="NCBI Taxonomy" id="2364126"/>
    <lineage>
        <taxon>Eukaryota</taxon>
        <taxon>Sar</taxon>
        <taxon>Alveolata</taxon>
        <taxon>Dinophyceae</taxon>
        <taxon>Prorocentrales</taxon>
        <taxon>Prorocentraceae</taxon>
        <taxon>Prorocentrum</taxon>
    </lineage>
</organism>
<dbReference type="PANTHER" id="PTHR12537">
    <property type="entry name" value="RNA BINDING PROTEIN PUMILIO-RELATED"/>
    <property type="match status" value="1"/>
</dbReference>
<dbReference type="InterPro" id="IPR011989">
    <property type="entry name" value="ARM-like"/>
</dbReference>
<dbReference type="SMART" id="SM00025">
    <property type="entry name" value="Pumilio"/>
    <property type="match status" value="3"/>
</dbReference>
<dbReference type="SUPFAM" id="SSF48371">
    <property type="entry name" value="ARM repeat"/>
    <property type="match status" value="1"/>
</dbReference>
<dbReference type="PROSITE" id="PS50303">
    <property type="entry name" value="PUM_HD"/>
    <property type="match status" value="1"/>
</dbReference>
<dbReference type="Gene3D" id="1.25.10.10">
    <property type="entry name" value="Leucine-rich Repeat Variant"/>
    <property type="match status" value="1"/>
</dbReference>
<dbReference type="InterPro" id="IPR001313">
    <property type="entry name" value="Pumilio_RNA-bd_rpt"/>
</dbReference>
<dbReference type="EMBL" id="CAUYUJ010016368">
    <property type="protein sequence ID" value="CAK0864456.1"/>
    <property type="molecule type" value="Genomic_DNA"/>
</dbReference>
<evidence type="ECO:0000313" key="3">
    <source>
        <dbReference type="EMBL" id="CAK0864456.1"/>
    </source>
</evidence>
<dbReference type="InterPro" id="IPR033133">
    <property type="entry name" value="PUM-HD"/>
</dbReference>
<name>A0ABN9V0F5_9DINO</name>
<accession>A0ABN9V0F5</accession>
<gene>
    <name evidence="3" type="ORF">PCOR1329_LOCUS52349</name>
</gene>
<dbReference type="Proteomes" id="UP001189429">
    <property type="component" value="Unassembled WGS sequence"/>
</dbReference>
<keyword evidence="1" id="KW-0677">Repeat</keyword>
<evidence type="ECO:0000259" key="2">
    <source>
        <dbReference type="PROSITE" id="PS50303"/>
    </source>
</evidence>
<reference evidence="3" key="1">
    <citation type="submission" date="2023-10" db="EMBL/GenBank/DDBJ databases">
        <authorList>
            <person name="Chen Y."/>
            <person name="Shah S."/>
            <person name="Dougan E. K."/>
            <person name="Thang M."/>
            <person name="Chan C."/>
        </authorList>
    </citation>
    <scope>NUCLEOTIDE SEQUENCE [LARGE SCALE GENOMIC DNA]</scope>
</reference>
<feature type="non-terminal residue" evidence="3">
    <location>
        <position position="1"/>
    </location>
</feature>
<proteinExistence type="predicted"/>
<protein>
    <recommendedName>
        <fullName evidence="2">PUM-HD domain-containing protein</fullName>
    </recommendedName>
</protein>
<comment type="caution">
    <text evidence="3">The sequence shown here is derived from an EMBL/GenBank/DDBJ whole genome shotgun (WGS) entry which is preliminary data.</text>
</comment>
<keyword evidence="4" id="KW-1185">Reference proteome</keyword>
<feature type="domain" description="PUM-HD" evidence="2">
    <location>
        <begin position="1"/>
        <end position="367"/>
    </location>
</feature>
<evidence type="ECO:0000256" key="1">
    <source>
        <dbReference type="ARBA" id="ARBA00022737"/>
    </source>
</evidence>